<proteinExistence type="inferred from homology"/>
<comment type="similarity">
    <text evidence="1">Belongs to the iron/ascorbate-dependent oxidoreductase family.</text>
</comment>
<keyword evidence="1" id="KW-0408">Iron</keyword>
<keyword evidence="1" id="KW-0560">Oxidoreductase</keyword>
<dbReference type="PROSITE" id="PS51471">
    <property type="entry name" value="FE2OG_OXY"/>
    <property type="match status" value="1"/>
</dbReference>
<sequence>MFMAMKDMFDLPLETKKKNVGTKTFGGYIGRSPKTPLYESLGIEYPDMPGQVQAFTDVLWPHGNPSFCQTLDSMTKVMIGLEQIIRKMVFESYGLEKYYESSIKDTETAMHFVKYDPPPNNEPAIGANPHTDGGFITVLNNNLPGLEILSRENEWLPMEPRQGTFTIFIGDALQAWSNGRLHIAKHRVIMRGKKDRYTYVMFAIPKDEAVIEAPKELVDKDHPLLFRPFKAMDFRRYSFANMYKDDLNVLESFAGIV</sequence>
<dbReference type="PANTHER" id="PTHR47990">
    <property type="entry name" value="2-OXOGLUTARATE (2OG) AND FE(II)-DEPENDENT OXYGENASE SUPERFAMILY PROTEIN-RELATED"/>
    <property type="match status" value="1"/>
</dbReference>
<dbReference type="EMBL" id="MVGT01000143">
    <property type="protein sequence ID" value="OVA20270.1"/>
    <property type="molecule type" value="Genomic_DNA"/>
</dbReference>
<evidence type="ECO:0000259" key="2">
    <source>
        <dbReference type="PROSITE" id="PS51471"/>
    </source>
</evidence>
<gene>
    <name evidence="3" type="ORF">BVC80_157g70</name>
</gene>
<organism evidence="3 4">
    <name type="scientific">Macleaya cordata</name>
    <name type="common">Five-seeded plume-poppy</name>
    <name type="synonym">Bocconia cordata</name>
    <dbReference type="NCBI Taxonomy" id="56857"/>
    <lineage>
        <taxon>Eukaryota</taxon>
        <taxon>Viridiplantae</taxon>
        <taxon>Streptophyta</taxon>
        <taxon>Embryophyta</taxon>
        <taxon>Tracheophyta</taxon>
        <taxon>Spermatophyta</taxon>
        <taxon>Magnoliopsida</taxon>
        <taxon>Ranunculales</taxon>
        <taxon>Papaveraceae</taxon>
        <taxon>Papaveroideae</taxon>
        <taxon>Macleaya</taxon>
    </lineage>
</organism>
<dbReference type="SUPFAM" id="SSF51197">
    <property type="entry name" value="Clavaminate synthase-like"/>
    <property type="match status" value="1"/>
</dbReference>
<dbReference type="InParanoid" id="A0A200RC35"/>
<dbReference type="Proteomes" id="UP000195402">
    <property type="component" value="Unassembled WGS sequence"/>
</dbReference>
<dbReference type="InterPro" id="IPR044861">
    <property type="entry name" value="IPNS-like_FE2OG_OXY"/>
</dbReference>
<keyword evidence="4" id="KW-1185">Reference proteome</keyword>
<evidence type="ECO:0000313" key="4">
    <source>
        <dbReference type="Proteomes" id="UP000195402"/>
    </source>
</evidence>
<evidence type="ECO:0000313" key="3">
    <source>
        <dbReference type="EMBL" id="OVA20270.1"/>
    </source>
</evidence>
<dbReference type="GO" id="GO:0046872">
    <property type="term" value="F:metal ion binding"/>
    <property type="evidence" value="ECO:0007669"/>
    <property type="project" value="UniProtKB-KW"/>
</dbReference>
<dbReference type="InterPro" id="IPR027443">
    <property type="entry name" value="IPNS-like_sf"/>
</dbReference>
<dbReference type="Pfam" id="PF03171">
    <property type="entry name" value="2OG-FeII_Oxy"/>
    <property type="match status" value="1"/>
</dbReference>
<dbReference type="OrthoDB" id="288590at2759"/>
<name>A0A200RC35_MACCD</name>
<evidence type="ECO:0000256" key="1">
    <source>
        <dbReference type="RuleBase" id="RU003682"/>
    </source>
</evidence>
<keyword evidence="1" id="KW-0479">Metal-binding</keyword>
<dbReference type="AlphaFoldDB" id="A0A200RC35"/>
<dbReference type="STRING" id="56857.A0A200RC35"/>
<reference evidence="3 4" key="1">
    <citation type="journal article" date="2017" name="Mol. Plant">
        <title>The Genome of Medicinal Plant Macleaya cordata Provides New Insights into Benzylisoquinoline Alkaloids Metabolism.</title>
        <authorList>
            <person name="Liu X."/>
            <person name="Liu Y."/>
            <person name="Huang P."/>
            <person name="Ma Y."/>
            <person name="Qing Z."/>
            <person name="Tang Q."/>
            <person name="Cao H."/>
            <person name="Cheng P."/>
            <person name="Zheng Y."/>
            <person name="Yuan Z."/>
            <person name="Zhou Y."/>
            <person name="Liu J."/>
            <person name="Tang Z."/>
            <person name="Zhuo Y."/>
            <person name="Zhang Y."/>
            <person name="Yu L."/>
            <person name="Huang J."/>
            <person name="Yang P."/>
            <person name="Peng Q."/>
            <person name="Zhang J."/>
            <person name="Jiang W."/>
            <person name="Zhang Z."/>
            <person name="Lin K."/>
            <person name="Ro D.K."/>
            <person name="Chen X."/>
            <person name="Xiong X."/>
            <person name="Shang Y."/>
            <person name="Huang S."/>
            <person name="Zeng J."/>
        </authorList>
    </citation>
    <scope>NUCLEOTIDE SEQUENCE [LARGE SCALE GENOMIC DNA]</scope>
    <source>
        <strain evidence="4">cv. BLH2017</strain>
        <tissue evidence="3">Root</tissue>
    </source>
</reference>
<dbReference type="GO" id="GO:0051213">
    <property type="term" value="F:dioxygenase activity"/>
    <property type="evidence" value="ECO:0007669"/>
    <property type="project" value="UniProtKB-KW"/>
</dbReference>
<dbReference type="OMA" id="YTTIMRM"/>
<dbReference type="InterPro" id="IPR050231">
    <property type="entry name" value="Iron_ascorbate_oxido_reductase"/>
</dbReference>
<dbReference type="Gene3D" id="2.60.120.330">
    <property type="entry name" value="B-lactam Antibiotic, Isopenicillin N Synthase, Chain"/>
    <property type="match status" value="1"/>
</dbReference>
<accession>A0A200RC35</accession>
<comment type="caution">
    <text evidence="3">The sequence shown here is derived from an EMBL/GenBank/DDBJ whole genome shotgun (WGS) entry which is preliminary data.</text>
</comment>
<dbReference type="InterPro" id="IPR005123">
    <property type="entry name" value="Oxoglu/Fe-dep_dioxygenase_dom"/>
</dbReference>
<keyword evidence="3" id="KW-0223">Dioxygenase</keyword>
<protein>
    <submittedName>
        <fullName evidence="3">Oxoglutarate/iron-dependent dioxygenase</fullName>
    </submittedName>
</protein>
<feature type="domain" description="Fe2OG dioxygenase" evidence="2">
    <location>
        <begin position="105"/>
        <end position="205"/>
    </location>
</feature>